<proteinExistence type="predicted"/>
<name>A0AAU7Q4S9_9GAMM</name>
<evidence type="ECO:0000259" key="4">
    <source>
        <dbReference type="PROSITE" id="PS51379"/>
    </source>
</evidence>
<evidence type="ECO:0000256" key="2">
    <source>
        <dbReference type="ARBA" id="ARBA00023004"/>
    </source>
</evidence>
<dbReference type="GO" id="GO:0046872">
    <property type="term" value="F:metal ion binding"/>
    <property type="evidence" value="ECO:0007669"/>
    <property type="project" value="UniProtKB-KW"/>
</dbReference>
<evidence type="ECO:0000313" key="5">
    <source>
        <dbReference type="EMBL" id="XBS67991.1"/>
    </source>
</evidence>
<evidence type="ECO:0000256" key="3">
    <source>
        <dbReference type="ARBA" id="ARBA00023014"/>
    </source>
</evidence>
<dbReference type="InterPro" id="IPR017896">
    <property type="entry name" value="4Fe4S_Fe-S-bd"/>
</dbReference>
<dbReference type="EMBL" id="CP157947">
    <property type="protein sequence ID" value="XBS67991.1"/>
    <property type="molecule type" value="Genomic_DNA"/>
</dbReference>
<reference evidence="5" key="1">
    <citation type="submission" date="2024-06" db="EMBL/GenBank/DDBJ databases">
        <authorList>
            <person name="Coelho C."/>
            <person name="Bento M."/>
            <person name="Garcia E."/>
            <person name="Camelo A."/>
            <person name="Brandao I."/>
            <person name="Espirito Santo C."/>
            <person name="Trovao J."/>
            <person name="Verissimo A."/>
            <person name="Costa J."/>
            <person name="Tiago I."/>
        </authorList>
    </citation>
    <scope>NUCLEOTIDE SEQUENCE</scope>
    <source>
        <strain evidence="5">KWT182</strain>
    </source>
</reference>
<dbReference type="NCBIfam" id="TIGR01944">
    <property type="entry name" value="rnfB"/>
    <property type="match status" value="1"/>
</dbReference>
<feature type="domain" description="4Fe-4S ferredoxin-type" evidence="4">
    <location>
        <begin position="52"/>
        <end position="81"/>
    </location>
</feature>
<dbReference type="InterPro" id="IPR017900">
    <property type="entry name" value="4Fe4S_Fe_S_CS"/>
</dbReference>
<dbReference type="SUPFAM" id="SSF54862">
    <property type="entry name" value="4Fe-4S ferredoxins"/>
    <property type="match status" value="1"/>
</dbReference>
<dbReference type="AlphaFoldDB" id="A0AAU7Q4S9"/>
<protein>
    <submittedName>
        <fullName evidence="5">RnfABCDGE type electron transport complex subunit B</fullName>
    </submittedName>
</protein>
<dbReference type="GO" id="GO:0009055">
    <property type="term" value="F:electron transfer activity"/>
    <property type="evidence" value="ECO:0007669"/>
    <property type="project" value="InterPro"/>
</dbReference>
<dbReference type="GO" id="GO:0051536">
    <property type="term" value="F:iron-sulfur cluster binding"/>
    <property type="evidence" value="ECO:0007669"/>
    <property type="project" value="UniProtKB-KW"/>
</dbReference>
<evidence type="ECO:0000256" key="1">
    <source>
        <dbReference type="ARBA" id="ARBA00022723"/>
    </source>
</evidence>
<organism evidence="5">
    <name type="scientific">Acerihabitans sp. KWT182</name>
    <dbReference type="NCBI Taxonomy" id="3157919"/>
    <lineage>
        <taxon>Bacteria</taxon>
        <taxon>Pseudomonadati</taxon>
        <taxon>Pseudomonadota</taxon>
        <taxon>Gammaproteobacteria</taxon>
        <taxon>Enterobacterales</taxon>
        <taxon>Pectobacteriaceae</taxon>
        <taxon>Acerihabitans</taxon>
    </lineage>
</organism>
<dbReference type="PANTHER" id="PTHR43534">
    <property type="entry name" value="MIND SUPERFAMILY P-LOOP ATPASE CONTAINING AN INSERTED FERREDOXIN DOMAIN"/>
    <property type="match status" value="1"/>
</dbReference>
<keyword evidence="2" id="KW-0408">Iron</keyword>
<sequence length="101" mass="10526">MAKRIALLLDIPLNDADDDGPSVALINDALCDGCGRCQKKCNFDAIIGATRQRHGVLADDCTGCAACLGACPQQAITLTADPLLTPSAAKPRLAIREASYV</sequence>
<accession>A0AAU7Q4S9</accession>
<keyword evidence="1" id="KW-0479">Metal-binding</keyword>
<gene>
    <name evidence="5" type="ORF">ABK905_13895</name>
</gene>
<dbReference type="PROSITE" id="PS51379">
    <property type="entry name" value="4FE4S_FER_2"/>
    <property type="match status" value="2"/>
</dbReference>
<dbReference type="Gene3D" id="3.30.70.20">
    <property type="match status" value="1"/>
</dbReference>
<dbReference type="InterPro" id="IPR010207">
    <property type="entry name" value="Elect_transpt_cplx_RnfB/RsxB"/>
</dbReference>
<dbReference type="PANTHER" id="PTHR43534:SF1">
    <property type="entry name" value="4FE-4S CLUSTER CONTAINING PARA FAMILY ATPASE PROTEIN"/>
    <property type="match status" value="1"/>
</dbReference>
<dbReference type="Pfam" id="PF14697">
    <property type="entry name" value="Fer4_21"/>
    <property type="match status" value="1"/>
</dbReference>
<keyword evidence="3" id="KW-0411">Iron-sulfur</keyword>
<feature type="domain" description="4Fe-4S ferredoxin-type" evidence="4">
    <location>
        <begin position="22"/>
        <end position="51"/>
    </location>
</feature>
<dbReference type="PROSITE" id="PS00198">
    <property type="entry name" value="4FE4S_FER_1"/>
    <property type="match status" value="1"/>
</dbReference>